<gene>
    <name evidence="1" type="ORF">UFOVP56_11</name>
</gene>
<evidence type="ECO:0000313" key="1">
    <source>
        <dbReference type="EMBL" id="CAB4240783.1"/>
    </source>
</evidence>
<sequence length="54" mass="5837">MLEGIIHRKIYGRHMAEVEAHSGDDFLAKCYAWVTAQEDMANAAGALTNDGSGN</sequence>
<protein>
    <submittedName>
        <fullName evidence="1">Uncharacterized protein</fullName>
    </submittedName>
</protein>
<accession>A0A6J5TAA6</accession>
<proteinExistence type="predicted"/>
<name>A0A6J5TAA6_9CAUD</name>
<reference evidence="1" key="1">
    <citation type="submission" date="2020-05" db="EMBL/GenBank/DDBJ databases">
        <authorList>
            <person name="Chiriac C."/>
            <person name="Salcher M."/>
            <person name="Ghai R."/>
            <person name="Kavagutti S V."/>
        </authorList>
    </citation>
    <scope>NUCLEOTIDE SEQUENCE</scope>
</reference>
<dbReference type="EMBL" id="LR797819">
    <property type="protein sequence ID" value="CAB4240783.1"/>
    <property type="molecule type" value="Genomic_DNA"/>
</dbReference>
<organism evidence="1">
    <name type="scientific">uncultured Caudovirales phage</name>
    <dbReference type="NCBI Taxonomy" id="2100421"/>
    <lineage>
        <taxon>Viruses</taxon>
        <taxon>Duplodnaviria</taxon>
        <taxon>Heunggongvirae</taxon>
        <taxon>Uroviricota</taxon>
        <taxon>Caudoviricetes</taxon>
        <taxon>Peduoviridae</taxon>
        <taxon>Maltschvirus</taxon>
        <taxon>Maltschvirus maltsch</taxon>
    </lineage>
</organism>